<dbReference type="PANTHER" id="PTHR24269:SF16">
    <property type="entry name" value="PROTEIN SLG1"/>
    <property type="match status" value="1"/>
</dbReference>
<evidence type="ECO:0000256" key="4">
    <source>
        <dbReference type="ARBA" id="ARBA00022989"/>
    </source>
</evidence>
<evidence type="ECO:0000256" key="3">
    <source>
        <dbReference type="ARBA" id="ARBA00022729"/>
    </source>
</evidence>
<dbReference type="Pfam" id="PF01822">
    <property type="entry name" value="WSC"/>
    <property type="match status" value="2"/>
</dbReference>
<keyword evidence="4" id="KW-1133">Transmembrane helix</keyword>
<keyword evidence="2" id="KW-0812">Transmembrane</keyword>
<dbReference type="InterPro" id="IPR051836">
    <property type="entry name" value="Kremen_rcpt"/>
</dbReference>
<feature type="chain" id="PRO_5045791332" description="WSC domain-containing protein" evidence="7">
    <location>
        <begin position="22"/>
        <end position="441"/>
    </location>
</feature>
<proteinExistence type="predicted"/>
<dbReference type="EMBL" id="JASNQZ010000011">
    <property type="protein sequence ID" value="KAL0950804.1"/>
    <property type="molecule type" value="Genomic_DNA"/>
</dbReference>
<evidence type="ECO:0000313" key="10">
    <source>
        <dbReference type="Proteomes" id="UP001556367"/>
    </source>
</evidence>
<feature type="domain" description="WSC" evidence="8">
    <location>
        <begin position="37"/>
        <end position="129"/>
    </location>
</feature>
<dbReference type="InterPro" id="IPR002889">
    <property type="entry name" value="WSC_carb-bd"/>
</dbReference>
<keyword evidence="5" id="KW-0472">Membrane</keyword>
<dbReference type="PANTHER" id="PTHR24269">
    <property type="entry name" value="KREMEN PROTEIN"/>
    <property type="match status" value="1"/>
</dbReference>
<evidence type="ECO:0000313" key="9">
    <source>
        <dbReference type="EMBL" id="KAL0950804.1"/>
    </source>
</evidence>
<feature type="domain" description="WSC" evidence="8">
    <location>
        <begin position="141"/>
        <end position="233"/>
    </location>
</feature>
<accession>A0ABR3J598</accession>
<gene>
    <name evidence="9" type="ORF">HGRIS_007569</name>
</gene>
<evidence type="ECO:0000256" key="7">
    <source>
        <dbReference type="SAM" id="SignalP"/>
    </source>
</evidence>
<dbReference type="PROSITE" id="PS51212">
    <property type="entry name" value="WSC"/>
    <property type="match status" value="2"/>
</dbReference>
<comment type="caution">
    <text evidence="9">The sequence shown here is derived from an EMBL/GenBank/DDBJ whole genome shotgun (WGS) entry which is preliminary data.</text>
</comment>
<evidence type="ECO:0000256" key="1">
    <source>
        <dbReference type="ARBA" id="ARBA00004167"/>
    </source>
</evidence>
<dbReference type="SMART" id="SM00321">
    <property type="entry name" value="WSC"/>
    <property type="match status" value="2"/>
</dbReference>
<name>A0ABR3J598_9AGAR</name>
<evidence type="ECO:0000259" key="8">
    <source>
        <dbReference type="PROSITE" id="PS51212"/>
    </source>
</evidence>
<protein>
    <recommendedName>
        <fullName evidence="8">WSC domain-containing protein</fullName>
    </recommendedName>
</protein>
<evidence type="ECO:0000256" key="6">
    <source>
        <dbReference type="ARBA" id="ARBA00023180"/>
    </source>
</evidence>
<organism evidence="9 10">
    <name type="scientific">Hohenbuehelia grisea</name>
    <dbReference type="NCBI Taxonomy" id="104357"/>
    <lineage>
        <taxon>Eukaryota</taxon>
        <taxon>Fungi</taxon>
        <taxon>Dikarya</taxon>
        <taxon>Basidiomycota</taxon>
        <taxon>Agaricomycotina</taxon>
        <taxon>Agaricomycetes</taxon>
        <taxon>Agaricomycetidae</taxon>
        <taxon>Agaricales</taxon>
        <taxon>Pleurotineae</taxon>
        <taxon>Pleurotaceae</taxon>
        <taxon>Hohenbuehelia</taxon>
    </lineage>
</organism>
<feature type="signal peptide" evidence="7">
    <location>
        <begin position="1"/>
        <end position="21"/>
    </location>
</feature>
<evidence type="ECO:0000256" key="2">
    <source>
        <dbReference type="ARBA" id="ARBA00022692"/>
    </source>
</evidence>
<keyword evidence="6" id="KW-0325">Glycoprotein</keyword>
<evidence type="ECO:0000256" key="5">
    <source>
        <dbReference type="ARBA" id="ARBA00023136"/>
    </source>
</evidence>
<reference evidence="10" key="1">
    <citation type="submission" date="2024-06" db="EMBL/GenBank/DDBJ databases">
        <title>Multi-omics analyses provide insights into the biosynthesis of the anticancer antibiotic pleurotin in Hohenbuehelia grisea.</title>
        <authorList>
            <person name="Weaver J.A."/>
            <person name="Alberti F."/>
        </authorList>
    </citation>
    <scope>NUCLEOTIDE SEQUENCE [LARGE SCALE GENOMIC DNA]</scope>
    <source>
        <strain evidence="10">T-177</strain>
    </source>
</reference>
<dbReference type="Proteomes" id="UP001556367">
    <property type="component" value="Unassembled WGS sequence"/>
</dbReference>
<keyword evidence="3 7" id="KW-0732">Signal</keyword>
<sequence length="441" mass="45814">MAPFKLTTATLVLAALLGAEARVLQRRTDIPRTLPSPWVSKGCFTDSVSARALRGASFSDDKMTVESCLGFCSSGGYTHAGVEFGRECFCGFNVEAPGAQAGDDCHMPCSGNGNQACGAGDRLNLFHNGGSAPKTAETVNGFTYQGCFTDSVASRTLPTRLDLGSAATIEKCVSACGGAGFSFAGLEFGDECWCGNNTGSSQKADPATCNMTCKGNGKQICGGGDRLTLYKATSGGGGGGGGSTQSCIKDLAHFKPLARLKVIPGSNGGARPVPIDFTIVGGARNVGWGPLTSGPLPPSLNPPFTLEDFALRNGVLIAQPTIKKQAPAGIFWDSVVVSHSVAAGESPLVARYFSNIGSGGAQTDEQLQKNFEAHISNRGLSAYCALDEGNGGRVLAVNGVADRWSLCANTTANGRIDLVFDRQRGHAHYSFDECKEVRISV</sequence>
<keyword evidence="10" id="KW-1185">Reference proteome</keyword>
<comment type="subcellular location">
    <subcellularLocation>
        <location evidence="1">Membrane</location>
        <topology evidence="1">Single-pass membrane protein</topology>
    </subcellularLocation>
</comment>